<name>A0A562RNC0_9BRAD</name>
<protein>
    <submittedName>
        <fullName evidence="1">Uncharacterized protein</fullName>
    </submittedName>
</protein>
<keyword evidence="2" id="KW-1185">Reference proteome</keyword>
<evidence type="ECO:0000313" key="1">
    <source>
        <dbReference type="EMBL" id="TWI70547.1"/>
    </source>
</evidence>
<dbReference type="RefSeq" id="WP_018643564.1">
    <property type="nucleotide sequence ID" value="NZ_VLLA01000008.1"/>
</dbReference>
<dbReference type="EMBL" id="VLLA01000008">
    <property type="protein sequence ID" value="TWI70547.1"/>
    <property type="molecule type" value="Genomic_DNA"/>
</dbReference>
<accession>A0A562RNC0</accession>
<proteinExistence type="predicted"/>
<evidence type="ECO:0000313" key="2">
    <source>
        <dbReference type="Proteomes" id="UP000316291"/>
    </source>
</evidence>
<dbReference type="Proteomes" id="UP000316291">
    <property type="component" value="Unassembled WGS sequence"/>
</dbReference>
<reference evidence="1 2" key="1">
    <citation type="journal article" date="2015" name="Stand. Genomic Sci.">
        <title>Genomic Encyclopedia of Bacterial and Archaeal Type Strains, Phase III: the genomes of soil and plant-associated and newly described type strains.</title>
        <authorList>
            <person name="Whitman W.B."/>
            <person name="Woyke T."/>
            <person name="Klenk H.P."/>
            <person name="Zhou Y."/>
            <person name="Lilburn T.G."/>
            <person name="Beck B.J."/>
            <person name="De Vos P."/>
            <person name="Vandamme P."/>
            <person name="Eisen J.A."/>
            <person name="Garrity G."/>
            <person name="Hugenholtz P."/>
            <person name="Kyrpides N.C."/>
        </authorList>
    </citation>
    <scope>NUCLEOTIDE SEQUENCE [LARGE SCALE GENOMIC DNA]</scope>
    <source>
        <strain evidence="1 2">CGMCC 1.10948</strain>
    </source>
</reference>
<gene>
    <name evidence="1" type="ORF">IQ16_03720</name>
</gene>
<organism evidence="1 2">
    <name type="scientific">Bradyrhizobium huanghuaihaiense</name>
    <dbReference type="NCBI Taxonomy" id="990078"/>
    <lineage>
        <taxon>Bacteria</taxon>
        <taxon>Pseudomonadati</taxon>
        <taxon>Pseudomonadota</taxon>
        <taxon>Alphaproteobacteria</taxon>
        <taxon>Hyphomicrobiales</taxon>
        <taxon>Nitrobacteraceae</taxon>
        <taxon>Bradyrhizobium</taxon>
    </lineage>
</organism>
<sequence>MTDFDDKDIAFEAANTLLCDGQELATASALMNASTLDELCVVYNAIQADLRPGETLEGRLEEAGCFFAFGKRPAPVGVAYWSFDDKRLLIERDGKYVIVDREPPQPGDGFVFDRVFG</sequence>
<comment type="caution">
    <text evidence="1">The sequence shown here is derived from an EMBL/GenBank/DDBJ whole genome shotgun (WGS) entry which is preliminary data.</text>
</comment>
<dbReference type="AlphaFoldDB" id="A0A562RNC0"/>